<evidence type="ECO:0000313" key="3">
    <source>
        <dbReference type="Proteomes" id="UP000625711"/>
    </source>
</evidence>
<protein>
    <submittedName>
        <fullName evidence="2">Uncharacterized protein</fullName>
    </submittedName>
</protein>
<dbReference type="Proteomes" id="UP000625711">
    <property type="component" value="Unassembled WGS sequence"/>
</dbReference>
<comment type="caution">
    <text evidence="2">The sequence shown here is derived from an EMBL/GenBank/DDBJ whole genome shotgun (WGS) entry which is preliminary data.</text>
</comment>
<proteinExistence type="predicted"/>
<feature type="region of interest" description="Disordered" evidence="1">
    <location>
        <begin position="34"/>
        <end position="55"/>
    </location>
</feature>
<dbReference type="EMBL" id="JAACXV010000364">
    <property type="protein sequence ID" value="KAF7279401.1"/>
    <property type="molecule type" value="Genomic_DNA"/>
</dbReference>
<evidence type="ECO:0000313" key="2">
    <source>
        <dbReference type="EMBL" id="KAF7279401.1"/>
    </source>
</evidence>
<gene>
    <name evidence="2" type="ORF">GWI33_007287</name>
</gene>
<sequence>MLQNYAVIRIRLLSPGSPYDPLINNYRNISSCKRSLHGRSKPATKQKSDGPVGSTDRIAPAAVNVAVCTPITSVNIHLFSKQGPPDRPLHSFTVRTALRL</sequence>
<organism evidence="2 3">
    <name type="scientific">Rhynchophorus ferrugineus</name>
    <name type="common">Red palm weevil</name>
    <name type="synonym">Curculio ferrugineus</name>
    <dbReference type="NCBI Taxonomy" id="354439"/>
    <lineage>
        <taxon>Eukaryota</taxon>
        <taxon>Metazoa</taxon>
        <taxon>Ecdysozoa</taxon>
        <taxon>Arthropoda</taxon>
        <taxon>Hexapoda</taxon>
        <taxon>Insecta</taxon>
        <taxon>Pterygota</taxon>
        <taxon>Neoptera</taxon>
        <taxon>Endopterygota</taxon>
        <taxon>Coleoptera</taxon>
        <taxon>Polyphaga</taxon>
        <taxon>Cucujiformia</taxon>
        <taxon>Curculionidae</taxon>
        <taxon>Dryophthorinae</taxon>
        <taxon>Rhynchophorus</taxon>
    </lineage>
</organism>
<name>A0A834MCA0_RHYFE</name>
<dbReference type="AlphaFoldDB" id="A0A834MCA0"/>
<feature type="compositionally biased region" description="Basic residues" evidence="1">
    <location>
        <begin position="34"/>
        <end position="44"/>
    </location>
</feature>
<keyword evidence="3" id="KW-1185">Reference proteome</keyword>
<accession>A0A834MCA0</accession>
<reference evidence="2" key="1">
    <citation type="submission" date="2020-08" db="EMBL/GenBank/DDBJ databases">
        <title>Genome sequencing and assembly of the red palm weevil Rhynchophorus ferrugineus.</title>
        <authorList>
            <person name="Dias G.B."/>
            <person name="Bergman C.M."/>
            <person name="Manee M."/>
        </authorList>
    </citation>
    <scope>NUCLEOTIDE SEQUENCE</scope>
    <source>
        <strain evidence="2">AA-2017</strain>
        <tissue evidence="2">Whole larva</tissue>
    </source>
</reference>
<evidence type="ECO:0000256" key="1">
    <source>
        <dbReference type="SAM" id="MobiDB-lite"/>
    </source>
</evidence>